<dbReference type="GO" id="GO:0003735">
    <property type="term" value="F:structural constituent of ribosome"/>
    <property type="evidence" value="ECO:0007669"/>
    <property type="project" value="InterPro"/>
</dbReference>
<dbReference type="GO" id="GO:0005840">
    <property type="term" value="C:ribosome"/>
    <property type="evidence" value="ECO:0007669"/>
    <property type="project" value="UniProtKB-KW"/>
</dbReference>
<evidence type="ECO:0000256" key="5">
    <source>
        <dbReference type="ARBA" id="ARBA00023274"/>
    </source>
</evidence>
<keyword evidence="3" id="KW-0694">RNA-binding</keyword>
<dbReference type="FunFam" id="2.30.30.30:FF:000004">
    <property type="entry name" value="50S ribosomal protein L24"/>
    <property type="match status" value="1"/>
</dbReference>
<evidence type="ECO:0000313" key="7">
    <source>
        <dbReference type="EMBL" id="SVA73558.1"/>
    </source>
</evidence>
<evidence type="ECO:0000259" key="6">
    <source>
        <dbReference type="SMART" id="SM00739"/>
    </source>
</evidence>
<dbReference type="PROSITE" id="PS01108">
    <property type="entry name" value="RIBOSOMAL_L24"/>
    <property type="match status" value="1"/>
</dbReference>
<accession>A0A381Y949</accession>
<evidence type="ECO:0000256" key="1">
    <source>
        <dbReference type="ARBA" id="ARBA00010618"/>
    </source>
</evidence>
<feature type="domain" description="KOW" evidence="6">
    <location>
        <begin position="3"/>
        <end position="30"/>
    </location>
</feature>
<dbReference type="InterPro" id="IPR003256">
    <property type="entry name" value="Ribosomal_uL24"/>
</dbReference>
<dbReference type="GO" id="GO:0006412">
    <property type="term" value="P:translation"/>
    <property type="evidence" value="ECO:0007669"/>
    <property type="project" value="InterPro"/>
</dbReference>
<dbReference type="Gene3D" id="2.30.30.30">
    <property type="match status" value="1"/>
</dbReference>
<dbReference type="SMART" id="SM00739">
    <property type="entry name" value="KOW"/>
    <property type="match status" value="1"/>
</dbReference>
<dbReference type="GO" id="GO:0019843">
    <property type="term" value="F:rRNA binding"/>
    <property type="evidence" value="ECO:0007669"/>
    <property type="project" value="UniProtKB-KW"/>
</dbReference>
<keyword evidence="4" id="KW-0689">Ribosomal protein</keyword>
<name>A0A381Y949_9ZZZZ</name>
<reference evidence="7" key="1">
    <citation type="submission" date="2018-05" db="EMBL/GenBank/DDBJ databases">
        <authorList>
            <person name="Lanie J.A."/>
            <person name="Ng W.-L."/>
            <person name="Kazmierczak K.M."/>
            <person name="Andrzejewski T.M."/>
            <person name="Davidsen T.M."/>
            <person name="Wayne K.J."/>
            <person name="Tettelin H."/>
            <person name="Glass J.I."/>
            <person name="Rusch D."/>
            <person name="Podicherti R."/>
            <person name="Tsui H.-C.T."/>
            <person name="Winkler M.E."/>
        </authorList>
    </citation>
    <scope>NUCLEOTIDE SEQUENCE</scope>
</reference>
<organism evidence="7">
    <name type="scientific">marine metagenome</name>
    <dbReference type="NCBI Taxonomy" id="408172"/>
    <lineage>
        <taxon>unclassified sequences</taxon>
        <taxon>metagenomes</taxon>
        <taxon>ecological metagenomes</taxon>
    </lineage>
</organism>
<protein>
    <recommendedName>
        <fullName evidence="6">KOW domain-containing protein</fullName>
    </recommendedName>
</protein>
<evidence type="ECO:0000256" key="2">
    <source>
        <dbReference type="ARBA" id="ARBA00022730"/>
    </source>
</evidence>
<dbReference type="Pfam" id="PF17136">
    <property type="entry name" value="ribosomal_L24"/>
    <property type="match status" value="1"/>
</dbReference>
<dbReference type="InterPro" id="IPR005824">
    <property type="entry name" value="KOW"/>
</dbReference>
<gene>
    <name evidence="7" type="ORF">METZ01_LOCUS126412</name>
</gene>
<dbReference type="SUPFAM" id="SSF50104">
    <property type="entry name" value="Translation proteins SH3-like domain"/>
    <property type="match status" value="1"/>
</dbReference>
<evidence type="ECO:0000256" key="4">
    <source>
        <dbReference type="ARBA" id="ARBA00022980"/>
    </source>
</evidence>
<proteinExistence type="inferred from homology"/>
<keyword evidence="5" id="KW-0687">Ribonucleoprotein</keyword>
<dbReference type="GO" id="GO:1990904">
    <property type="term" value="C:ribonucleoprotein complex"/>
    <property type="evidence" value="ECO:0007669"/>
    <property type="project" value="UniProtKB-KW"/>
</dbReference>
<feature type="non-terminal residue" evidence="7">
    <location>
        <position position="1"/>
    </location>
</feature>
<comment type="similarity">
    <text evidence="1">Belongs to the universal ribosomal protein uL24 family.</text>
</comment>
<dbReference type="InterPro" id="IPR014722">
    <property type="entry name" value="Rib_uL2_dom2"/>
</dbReference>
<dbReference type="InterPro" id="IPR005825">
    <property type="entry name" value="Ribosomal_uL24_CS"/>
</dbReference>
<dbReference type="Pfam" id="PF00467">
    <property type="entry name" value="KOW"/>
    <property type="match status" value="1"/>
</dbReference>
<dbReference type="EMBL" id="UINC01017674">
    <property type="protein sequence ID" value="SVA73558.1"/>
    <property type="molecule type" value="Genomic_DNA"/>
</dbReference>
<dbReference type="NCBIfam" id="TIGR01079">
    <property type="entry name" value="rplX_bact"/>
    <property type="match status" value="1"/>
</dbReference>
<sequence length="105" mass="11758">VNKIKKGDEVIIMTGKDKGRRGQVLKVFSSSKILVENINLVKKHQKGNPNTGQESGIIEKEMPIQSSNVMLFNPATEKGDRVGFKTLEDGRKVRFFKSNNEVVDI</sequence>
<dbReference type="PANTHER" id="PTHR12903">
    <property type="entry name" value="MITOCHONDRIAL RIBOSOMAL PROTEIN L24"/>
    <property type="match status" value="1"/>
</dbReference>
<keyword evidence="2" id="KW-0699">rRNA-binding</keyword>
<dbReference type="CDD" id="cd06089">
    <property type="entry name" value="KOW_RPL26"/>
    <property type="match status" value="1"/>
</dbReference>
<dbReference type="HAMAP" id="MF_01326_B">
    <property type="entry name" value="Ribosomal_uL24_B"/>
    <property type="match status" value="1"/>
</dbReference>
<evidence type="ECO:0000256" key="3">
    <source>
        <dbReference type="ARBA" id="ARBA00022884"/>
    </source>
</evidence>
<dbReference type="InterPro" id="IPR008991">
    <property type="entry name" value="Translation_prot_SH3-like_sf"/>
</dbReference>
<dbReference type="AlphaFoldDB" id="A0A381Y949"/>
<dbReference type="InterPro" id="IPR057264">
    <property type="entry name" value="Ribosomal_uL24_C"/>
</dbReference>
<dbReference type="InterPro" id="IPR041988">
    <property type="entry name" value="Ribosomal_uL24_KOW"/>
</dbReference>